<dbReference type="EMBL" id="SZYH01000001">
    <property type="protein sequence ID" value="TKV69143.1"/>
    <property type="molecule type" value="Genomic_DNA"/>
</dbReference>
<organism evidence="2 3">
    <name type="scientific">Marinobacter panjinensis</name>
    <dbReference type="NCBI Taxonomy" id="2576384"/>
    <lineage>
        <taxon>Bacteria</taxon>
        <taxon>Pseudomonadati</taxon>
        <taxon>Pseudomonadota</taxon>
        <taxon>Gammaproteobacteria</taxon>
        <taxon>Pseudomonadales</taxon>
        <taxon>Marinobacteraceae</taxon>
        <taxon>Marinobacter</taxon>
    </lineage>
</organism>
<name>A0A4U6R6I2_9GAMM</name>
<reference evidence="2 3" key="1">
    <citation type="submission" date="2019-05" db="EMBL/GenBank/DDBJ databases">
        <title>Marinobacter panjinensis sp. nov., a moderately halophilic bacterium isolated from sea tidal flat environment.</title>
        <authorList>
            <person name="Yang W."/>
            <person name="An M."/>
            <person name="He W."/>
            <person name="Luo X."/>
            <person name="Zhu L."/>
            <person name="Chen G."/>
            <person name="Zhang Y."/>
            <person name="Wang Y."/>
        </authorList>
    </citation>
    <scope>NUCLEOTIDE SEQUENCE [LARGE SCALE GENOMIC DNA]</scope>
    <source>
        <strain evidence="2 3">PJ-16</strain>
    </source>
</reference>
<feature type="transmembrane region" description="Helical" evidence="1">
    <location>
        <begin position="6"/>
        <end position="26"/>
    </location>
</feature>
<dbReference type="Proteomes" id="UP000308488">
    <property type="component" value="Unassembled WGS sequence"/>
</dbReference>
<evidence type="ECO:0000313" key="2">
    <source>
        <dbReference type="EMBL" id="TKV69143.1"/>
    </source>
</evidence>
<accession>A0A4U6R6I2</accession>
<gene>
    <name evidence="2" type="ORF">FDP08_14095</name>
</gene>
<feature type="transmembrane region" description="Helical" evidence="1">
    <location>
        <begin position="98"/>
        <end position="117"/>
    </location>
</feature>
<dbReference type="RefSeq" id="WP_137436758.1">
    <property type="nucleotide sequence ID" value="NZ_SZYH01000001.1"/>
</dbReference>
<keyword evidence="3" id="KW-1185">Reference proteome</keyword>
<feature type="transmembrane region" description="Helical" evidence="1">
    <location>
        <begin position="38"/>
        <end position="59"/>
    </location>
</feature>
<evidence type="ECO:0000313" key="3">
    <source>
        <dbReference type="Proteomes" id="UP000308488"/>
    </source>
</evidence>
<keyword evidence="1" id="KW-1133">Transmembrane helix</keyword>
<comment type="caution">
    <text evidence="2">The sequence shown here is derived from an EMBL/GenBank/DDBJ whole genome shotgun (WGS) entry which is preliminary data.</text>
</comment>
<proteinExistence type="predicted"/>
<sequence length="122" mass="12571">MFQIVGALLGIAGVGSLLLLGVLMFIGALKEYDGVDYWISVIGAAVRNTLMAVSGYAAFRLPIAAPALAWAAFGIYVATTAGLQWVKSGSIRVSDFIGTFYVAASLIAVSAALLTALEPSNA</sequence>
<dbReference type="AlphaFoldDB" id="A0A4U6R6I2"/>
<protein>
    <submittedName>
        <fullName evidence="2">Uncharacterized protein</fullName>
    </submittedName>
</protein>
<keyword evidence="1" id="KW-0812">Transmembrane</keyword>
<evidence type="ECO:0000256" key="1">
    <source>
        <dbReference type="SAM" id="Phobius"/>
    </source>
</evidence>
<feature type="transmembrane region" description="Helical" evidence="1">
    <location>
        <begin position="65"/>
        <end position="86"/>
    </location>
</feature>
<keyword evidence="1" id="KW-0472">Membrane</keyword>